<dbReference type="OrthoDB" id="2409391at2759"/>
<proteinExistence type="predicted"/>
<dbReference type="EMBL" id="PQFF01000302">
    <property type="protein sequence ID" value="RHZ63319.1"/>
    <property type="molecule type" value="Genomic_DNA"/>
</dbReference>
<protein>
    <recommendedName>
        <fullName evidence="3">Peptidase A2 domain-containing protein</fullName>
    </recommendedName>
</protein>
<dbReference type="Proteomes" id="UP000266861">
    <property type="component" value="Unassembled WGS sequence"/>
</dbReference>
<name>A0A397HJW7_9GLOM</name>
<accession>A0A397HJW7</accession>
<dbReference type="AlphaFoldDB" id="A0A397HJW7"/>
<evidence type="ECO:0000313" key="1">
    <source>
        <dbReference type="EMBL" id="RHZ63319.1"/>
    </source>
</evidence>
<gene>
    <name evidence="1" type="ORF">Glove_330g99</name>
</gene>
<organism evidence="1 2">
    <name type="scientific">Diversispora epigaea</name>
    <dbReference type="NCBI Taxonomy" id="1348612"/>
    <lineage>
        <taxon>Eukaryota</taxon>
        <taxon>Fungi</taxon>
        <taxon>Fungi incertae sedis</taxon>
        <taxon>Mucoromycota</taxon>
        <taxon>Glomeromycotina</taxon>
        <taxon>Glomeromycetes</taxon>
        <taxon>Diversisporales</taxon>
        <taxon>Diversisporaceae</taxon>
        <taxon>Diversispora</taxon>
    </lineage>
</organism>
<comment type="caution">
    <text evidence="1">The sequence shown here is derived from an EMBL/GenBank/DDBJ whole genome shotgun (WGS) entry which is preliminary data.</text>
</comment>
<keyword evidence="2" id="KW-1185">Reference proteome</keyword>
<evidence type="ECO:0008006" key="3">
    <source>
        <dbReference type="Google" id="ProtNLM"/>
    </source>
</evidence>
<evidence type="ECO:0000313" key="2">
    <source>
        <dbReference type="Proteomes" id="UP000266861"/>
    </source>
</evidence>
<sequence length="278" mass="32365">MEDQNPPETLHSLLKYENDPGQSQRFLDRVGKNFRWPSSMPEYLKRGAFINIADVPFESDDEVGFNLLFFYNALDKGEFAGRKHEWVTVYKQRVIEYGSRYNDDKLTDIIEAMPGTVQIPVDQTQLPQNPLAKMVIVQRDGNGDDYKVKVRVKRLGENLIVQFEYNFYDIAYQKKYTCVIDTGAPQTILPFYVKKALGKKGHFMLKRPLEKRDGGTEWAGLNLSQRFSSVRFGSKTETEPKLPVQIRFETGNMNTQTETEPKPNRFKPNRTGFFWFKY</sequence>
<reference evidence="1 2" key="1">
    <citation type="submission" date="2018-08" db="EMBL/GenBank/DDBJ databases">
        <title>Genome and evolution of the arbuscular mycorrhizal fungus Diversispora epigaea (formerly Glomus versiforme) and its bacterial endosymbionts.</title>
        <authorList>
            <person name="Sun X."/>
            <person name="Fei Z."/>
            <person name="Harrison M."/>
        </authorList>
    </citation>
    <scope>NUCLEOTIDE SEQUENCE [LARGE SCALE GENOMIC DNA]</scope>
    <source>
        <strain evidence="1 2">IT104</strain>
    </source>
</reference>